<evidence type="ECO:0008006" key="4">
    <source>
        <dbReference type="Google" id="ProtNLM"/>
    </source>
</evidence>
<gene>
    <name evidence="2" type="ORF">SAMN06295910_0669</name>
</gene>
<evidence type="ECO:0000256" key="1">
    <source>
        <dbReference type="SAM" id="SignalP"/>
    </source>
</evidence>
<dbReference type="PROSITE" id="PS51257">
    <property type="entry name" value="PROKAR_LIPOPROTEIN"/>
    <property type="match status" value="1"/>
</dbReference>
<dbReference type="Proteomes" id="UP000192934">
    <property type="component" value="Chromosome I"/>
</dbReference>
<keyword evidence="3" id="KW-1185">Reference proteome</keyword>
<dbReference type="RefSeq" id="WP_085217511.1">
    <property type="nucleotide sequence ID" value="NZ_LT840185.1"/>
</dbReference>
<protein>
    <recommendedName>
        <fullName evidence="4">C-type lysozyme inhibitor domain-containing protein</fullName>
    </recommendedName>
</protein>
<dbReference type="AlphaFoldDB" id="A0A1X7G114"/>
<evidence type="ECO:0000313" key="3">
    <source>
        <dbReference type="Proteomes" id="UP000192934"/>
    </source>
</evidence>
<feature type="signal peptide" evidence="1">
    <location>
        <begin position="1"/>
        <end position="20"/>
    </location>
</feature>
<accession>A0A1X7G114</accession>
<dbReference type="STRING" id="941907.SAMN06295910_0669"/>
<name>A0A1X7G114_9SPHN</name>
<dbReference type="EMBL" id="LT840185">
    <property type="protein sequence ID" value="SMF61677.1"/>
    <property type="molecule type" value="Genomic_DNA"/>
</dbReference>
<sequence length="127" mass="13438">MAISYRILAAAPVAALFALAGCNTEPETIVAGQDDPQAADLAEAPPVELPPSIAATRTYRCKDNSLLYADYYTNNTVQVRAKRTDEPVILTTETGTPPFTAEGYSISANADQVTYTAPGKGTQSCHV</sequence>
<feature type="chain" id="PRO_5012620555" description="C-type lysozyme inhibitor domain-containing protein" evidence="1">
    <location>
        <begin position="21"/>
        <end position="127"/>
    </location>
</feature>
<proteinExistence type="predicted"/>
<keyword evidence="1" id="KW-0732">Signal</keyword>
<reference evidence="3" key="1">
    <citation type="submission" date="2017-04" db="EMBL/GenBank/DDBJ databases">
        <authorList>
            <person name="Varghese N."/>
            <person name="Submissions S."/>
        </authorList>
    </citation>
    <scope>NUCLEOTIDE SEQUENCE [LARGE SCALE GENOMIC DNA]</scope>
    <source>
        <strain evidence="3">Dd16</strain>
    </source>
</reference>
<dbReference type="OrthoDB" id="7472092at2"/>
<organism evidence="2 3">
    <name type="scientific">Allosphingosinicella indica</name>
    <dbReference type="NCBI Taxonomy" id="941907"/>
    <lineage>
        <taxon>Bacteria</taxon>
        <taxon>Pseudomonadati</taxon>
        <taxon>Pseudomonadota</taxon>
        <taxon>Alphaproteobacteria</taxon>
        <taxon>Sphingomonadales</taxon>
        <taxon>Sphingomonadaceae</taxon>
        <taxon>Allosphingosinicella</taxon>
    </lineage>
</organism>
<evidence type="ECO:0000313" key="2">
    <source>
        <dbReference type="EMBL" id="SMF61677.1"/>
    </source>
</evidence>